<proteinExistence type="predicted"/>
<dbReference type="Pfam" id="PF00171">
    <property type="entry name" value="Aldedh"/>
    <property type="match status" value="1"/>
</dbReference>
<dbReference type="PROSITE" id="PS00070">
    <property type="entry name" value="ALDEHYDE_DEHYDR_CYS"/>
    <property type="match status" value="1"/>
</dbReference>
<organism evidence="4 5">
    <name type="scientific">Naasia aerilata</name>
    <dbReference type="NCBI Taxonomy" id="1162966"/>
    <lineage>
        <taxon>Bacteria</taxon>
        <taxon>Bacillati</taxon>
        <taxon>Actinomycetota</taxon>
        <taxon>Actinomycetes</taxon>
        <taxon>Micrococcales</taxon>
        <taxon>Microbacteriaceae</taxon>
        <taxon>Naasia</taxon>
    </lineage>
</organism>
<dbReference type="Gene3D" id="3.40.605.10">
    <property type="entry name" value="Aldehyde Dehydrogenase, Chain A, domain 1"/>
    <property type="match status" value="1"/>
</dbReference>
<dbReference type="Proteomes" id="UP001321498">
    <property type="component" value="Chromosome"/>
</dbReference>
<protein>
    <recommendedName>
        <fullName evidence="3">Aldehyde dehydrogenase domain-containing protein</fullName>
    </recommendedName>
</protein>
<dbReference type="InterPro" id="IPR016160">
    <property type="entry name" value="Ald_DH_CS_CYS"/>
</dbReference>
<keyword evidence="1" id="KW-0560">Oxidoreductase</keyword>
<evidence type="ECO:0000313" key="4">
    <source>
        <dbReference type="EMBL" id="BDZ46208.1"/>
    </source>
</evidence>
<gene>
    <name evidence="4" type="ORF">GCM10025866_21170</name>
</gene>
<dbReference type="InterPro" id="IPR016163">
    <property type="entry name" value="Ald_DH_C"/>
</dbReference>
<evidence type="ECO:0000259" key="3">
    <source>
        <dbReference type="Pfam" id="PF00171"/>
    </source>
</evidence>
<dbReference type="InterPro" id="IPR016161">
    <property type="entry name" value="Ald_DH/histidinol_DH"/>
</dbReference>
<evidence type="ECO:0000256" key="1">
    <source>
        <dbReference type="ARBA" id="ARBA00023002"/>
    </source>
</evidence>
<dbReference type="PANTHER" id="PTHR11699">
    <property type="entry name" value="ALDEHYDE DEHYDROGENASE-RELATED"/>
    <property type="match status" value="1"/>
</dbReference>
<accession>A0ABM8GD64</accession>
<dbReference type="InterPro" id="IPR015590">
    <property type="entry name" value="Aldehyde_DH_dom"/>
</dbReference>
<dbReference type="EMBL" id="AP027731">
    <property type="protein sequence ID" value="BDZ46208.1"/>
    <property type="molecule type" value="Genomic_DNA"/>
</dbReference>
<name>A0ABM8GD64_9MICO</name>
<feature type="compositionally biased region" description="Basic residues" evidence="2">
    <location>
        <begin position="363"/>
        <end position="372"/>
    </location>
</feature>
<dbReference type="Gene3D" id="3.40.309.10">
    <property type="entry name" value="Aldehyde Dehydrogenase, Chain A, domain 2"/>
    <property type="match status" value="1"/>
</dbReference>
<evidence type="ECO:0000313" key="5">
    <source>
        <dbReference type="Proteomes" id="UP001321498"/>
    </source>
</evidence>
<dbReference type="InterPro" id="IPR016162">
    <property type="entry name" value="Ald_DH_N"/>
</dbReference>
<keyword evidence="5" id="KW-1185">Reference proteome</keyword>
<feature type="region of interest" description="Disordered" evidence="2">
    <location>
        <begin position="352"/>
        <end position="374"/>
    </location>
</feature>
<dbReference type="SUPFAM" id="SSF53720">
    <property type="entry name" value="ALDH-like"/>
    <property type="match status" value="1"/>
</dbReference>
<reference evidence="5" key="1">
    <citation type="journal article" date="2019" name="Int. J. Syst. Evol. Microbiol.">
        <title>The Global Catalogue of Microorganisms (GCM) 10K type strain sequencing project: providing services to taxonomists for standard genome sequencing and annotation.</title>
        <authorList>
            <consortium name="The Broad Institute Genomics Platform"/>
            <consortium name="The Broad Institute Genome Sequencing Center for Infectious Disease"/>
            <person name="Wu L."/>
            <person name="Ma J."/>
        </authorList>
    </citation>
    <scope>NUCLEOTIDE SEQUENCE [LARGE SCALE GENOMIC DNA]</scope>
    <source>
        <strain evidence="5">NBRC 108725</strain>
    </source>
</reference>
<feature type="domain" description="Aldehyde dehydrogenase" evidence="3">
    <location>
        <begin position="21"/>
        <end position="357"/>
    </location>
</feature>
<feature type="compositionally biased region" description="Gly residues" evidence="2">
    <location>
        <begin position="352"/>
        <end position="361"/>
    </location>
</feature>
<sequence length="388" mass="40888">MPALDFVPHLIGGQERASRADGTLDNVNPWTQAVQGTIAAGDVQEAADAVAAARAAFDGGAWSRLPERQRGALMHALADRMELHADELAQADTFDMGRPLTAARGFDVPRAVAMIRFFGDHMALATSETYPMGADFHSFTAYRPAGVVLAISPWNHPLMLGVWKIAAALAWGNTVVWKPAEDSPTSAYLIAKYALEAGWPAGVLNVVQGSGAVVGDALIHSPGIDRITFTGSTAVGRLVGVAAAQNLVPATLELGGKGASIIFDDADLDLAAATAARAVFNNTGQVCLAGTRVLVQRGVYDSFLSRFAEQAAALRVGDPLDPQTDLGPLASKKQFDRVSDYFALAADEGGTVLTGGPGEGGPSRRRSWRTSRRPAECGARRCSGRWPR</sequence>
<evidence type="ECO:0000256" key="2">
    <source>
        <dbReference type="SAM" id="MobiDB-lite"/>
    </source>
</evidence>